<dbReference type="EMBL" id="BPLR01005748">
    <property type="protein sequence ID" value="GIY04742.1"/>
    <property type="molecule type" value="Genomic_DNA"/>
</dbReference>
<gene>
    <name evidence="2" type="primary">X-elementORF2_307</name>
    <name evidence="2" type="ORF">CEXT_268121</name>
</gene>
<comment type="caution">
    <text evidence="2">The sequence shown here is derived from an EMBL/GenBank/DDBJ whole genome shotgun (WGS) entry which is preliminary data.</text>
</comment>
<protein>
    <submittedName>
        <fullName evidence="2">RNA-directed DNA polymerase from transposon X-element</fullName>
    </submittedName>
</protein>
<keyword evidence="2" id="KW-0548">Nucleotidyltransferase</keyword>
<evidence type="ECO:0000313" key="3">
    <source>
        <dbReference type="Proteomes" id="UP001054945"/>
    </source>
</evidence>
<keyword evidence="2" id="KW-0808">Transferase</keyword>
<dbReference type="PANTHER" id="PTHR33273">
    <property type="entry name" value="DOMAIN-CONTAINING PROTEIN, PUTATIVE-RELATED"/>
    <property type="match status" value="1"/>
</dbReference>
<dbReference type="Pfam" id="PF03372">
    <property type="entry name" value="Exo_endo_phos"/>
    <property type="match status" value="1"/>
</dbReference>
<proteinExistence type="predicted"/>
<accession>A0AAV4Q946</accession>
<feature type="domain" description="Endonuclease/exonuclease/phosphatase" evidence="1">
    <location>
        <begin position="175"/>
        <end position="258"/>
    </location>
</feature>
<name>A0AAV4Q946_CAEEX</name>
<evidence type="ECO:0000313" key="2">
    <source>
        <dbReference type="EMBL" id="GIY04742.1"/>
    </source>
</evidence>
<dbReference type="InterPro" id="IPR005135">
    <property type="entry name" value="Endo/exonuclease/phosphatase"/>
</dbReference>
<dbReference type="SUPFAM" id="SSF56219">
    <property type="entry name" value="DNase I-like"/>
    <property type="match status" value="1"/>
</dbReference>
<evidence type="ECO:0000259" key="1">
    <source>
        <dbReference type="Pfam" id="PF03372"/>
    </source>
</evidence>
<dbReference type="PANTHER" id="PTHR33273:SF4">
    <property type="entry name" value="ENDONUCLEASE_EXONUCLEASE_PHOSPHATASE DOMAIN-CONTAINING PROTEIN"/>
    <property type="match status" value="1"/>
</dbReference>
<keyword evidence="3" id="KW-1185">Reference proteome</keyword>
<dbReference type="InterPro" id="IPR036691">
    <property type="entry name" value="Endo/exonu/phosph_ase_sf"/>
</dbReference>
<dbReference type="Proteomes" id="UP001054945">
    <property type="component" value="Unassembled WGS sequence"/>
</dbReference>
<organism evidence="2 3">
    <name type="scientific">Caerostris extrusa</name>
    <name type="common">Bark spider</name>
    <name type="synonym">Caerostris bankana</name>
    <dbReference type="NCBI Taxonomy" id="172846"/>
    <lineage>
        <taxon>Eukaryota</taxon>
        <taxon>Metazoa</taxon>
        <taxon>Ecdysozoa</taxon>
        <taxon>Arthropoda</taxon>
        <taxon>Chelicerata</taxon>
        <taxon>Arachnida</taxon>
        <taxon>Araneae</taxon>
        <taxon>Araneomorphae</taxon>
        <taxon>Entelegynae</taxon>
        <taxon>Araneoidea</taxon>
        <taxon>Araneidae</taxon>
        <taxon>Caerostris</taxon>
    </lineage>
</organism>
<dbReference type="AlphaFoldDB" id="A0AAV4Q946"/>
<reference evidence="2 3" key="1">
    <citation type="submission" date="2021-06" db="EMBL/GenBank/DDBJ databases">
        <title>Caerostris extrusa draft genome.</title>
        <authorList>
            <person name="Kono N."/>
            <person name="Arakawa K."/>
        </authorList>
    </citation>
    <scope>NUCLEOTIDE SEQUENCE [LARGE SCALE GENOMIC DNA]</scope>
</reference>
<dbReference type="GO" id="GO:0003964">
    <property type="term" value="F:RNA-directed DNA polymerase activity"/>
    <property type="evidence" value="ECO:0007669"/>
    <property type="project" value="UniProtKB-KW"/>
</dbReference>
<sequence length="311" mass="35566">MPLFQIQLAPTTNIEEIWALDNLLFTKNHCGKVQHKSITERTETPVCANCHGSHPASYRGCPKFPKLNNPTNKQPAPTVTFTSNYAKPNISYSAITSSNSNTTNSNDTPSLLTTLKDAVLILRYCFSFRLLKLYFQKLKKLLILMTRCTPSSRQLVKFLNKMRLNFLFPTKLTICTWNANGLLAKIDELKHFLETYSPDILLIQETHLRPGTRSPQVANYTFYRTDKIFNDSIRRDLYPGGTAIFIKSHIPHHNIPSPTLNTVQTTIVQLHDHHNPFTVISTYIPPQRKTPTDPNRNFFSFTGPHHTSQHF</sequence>
<dbReference type="Gene3D" id="3.60.10.10">
    <property type="entry name" value="Endonuclease/exonuclease/phosphatase"/>
    <property type="match status" value="1"/>
</dbReference>
<keyword evidence="2" id="KW-0695">RNA-directed DNA polymerase</keyword>